<dbReference type="Proteomes" id="UP000610611">
    <property type="component" value="Unassembled WGS sequence"/>
</dbReference>
<feature type="transmembrane region" description="Helical" evidence="1">
    <location>
        <begin position="136"/>
        <end position="158"/>
    </location>
</feature>
<keyword evidence="4" id="KW-1185">Reference proteome</keyword>
<feature type="transmembrane region" description="Helical" evidence="1">
    <location>
        <begin position="164"/>
        <end position="182"/>
    </location>
</feature>
<dbReference type="AlphaFoldDB" id="A0A0M9ALH6"/>
<keyword evidence="1" id="KW-0472">Membrane</keyword>
<keyword evidence="1" id="KW-1133">Transmembrane helix</keyword>
<dbReference type="OrthoDB" id="86287at2157"/>
<feature type="transmembrane region" description="Helical" evidence="1">
    <location>
        <begin position="108"/>
        <end position="129"/>
    </location>
</feature>
<evidence type="ECO:0000313" key="4">
    <source>
        <dbReference type="Proteomes" id="UP000037729"/>
    </source>
</evidence>
<dbReference type="STRING" id="1705562.AMS69_08410"/>
<evidence type="ECO:0000256" key="1">
    <source>
        <dbReference type="SAM" id="Phobius"/>
    </source>
</evidence>
<sequence>MALPRWFPVARKEAVALLKSKGTWLLAPLLVVWGYGPTYISWDILGPDVTVGFVQAAGSTLLPLCVLLLTYRSIVKERTSGSLKFLLGLPLTRTDILIGKVFGRSVGAVLPFALAAVILGVIGGVKFGLFSPLRFIGVFLVTVLYIAVLVSIATAASAVTTSTVRVTAVLFGGFFLLLTLGWKIVGVRLYSAVTGNAVNPLEPPADGLLFAILRISPGRAYRTVTNWILGLANSGGQYTSVATVLYPGHSINEYVVDTAFSGQSVPAYLHESVALVVLLLWGVIPLALASYRFNRGDLA</sequence>
<evidence type="ECO:0000313" key="3">
    <source>
        <dbReference type="EMBL" id="NLV05836.1"/>
    </source>
</evidence>
<dbReference type="Proteomes" id="UP000037729">
    <property type="component" value="Unassembled WGS sequence"/>
</dbReference>
<dbReference type="Pfam" id="PF12679">
    <property type="entry name" value="ABC2_membrane_2"/>
    <property type="match status" value="1"/>
</dbReference>
<accession>A0A0M9ALH6</accession>
<protein>
    <submittedName>
        <fullName evidence="3">ABC transporter permease subunit</fullName>
    </submittedName>
    <submittedName>
        <fullName evidence="2">Nitrite reductase</fullName>
    </submittedName>
</protein>
<dbReference type="RefSeq" id="WP_053967610.1">
    <property type="nucleotide sequence ID" value="NZ_JAWJXX010000016.1"/>
</dbReference>
<dbReference type="GO" id="GO:0005886">
    <property type="term" value="C:plasma membrane"/>
    <property type="evidence" value="ECO:0007669"/>
    <property type="project" value="UniProtKB-SubCell"/>
</dbReference>
<gene>
    <name evidence="2" type="ORF">AMS69_08410</name>
    <name evidence="3" type="ORF">GOC83_06745</name>
</gene>
<feature type="transmembrane region" description="Helical" evidence="1">
    <location>
        <begin position="52"/>
        <end position="71"/>
    </location>
</feature>
<proteinExistence type="predicted"/>
<keyword evidence="1" id="KW-0812">Transmembrane</keyword>
<feature type="transmembrane region" description="Helical" evidence="1">
    <location>
        <begin position="21"/>
        <end position="40"/>
    </location>
</feature>
<dbReference type="EMBL" id="WOWB01000001">
    <property type="protein sequence ID" value="NLV05836.1"/>
    <property type="molecule type" value="Genomic_DNA"/>
</dbReference>
<reference evidence="2 4" key="1">
    <citation type="submission" date="2015-08" db="EMBL/GenBank/DDBJ databases">
        <title>Genomes of Isolates from Cabo Rojo, PR.</title>
        <authorList>
            <person name="Sanchez-Nieves R.L."/>
            <person name="Montalvo-Rodriguez R."/>
        </authorList>
    </citation>
    <scope>NUCLEOTIDE SEQUENCE [LARGE SCALE GENOMIC DNA]</scope>
    <source>
        <strain evidence="2 4">SL3</strain>
    </source>
</reference>
<dbReference type="PANTHER" id="PTHR43471">
    <property type="entry name" value="ABC TRANSPORTER PERMEASE"/>
    <property type="match status" value="1"/>
</dbReference>
<dbReference type="PANTHER" id="PTHR43471:SF1">
    <property type="entry name" value="ABC TRANSPORTER PERMEASE PROTEIN NOSY-RELATED"/>
    <property type="match status" value="1"/>
</dbReference>
<dbReference type="EMBL" id="LIUF01000002">
    <property type="protein sequence ID" value="KOX93928.1"/>
    <property type="molecule type" value="Genomic_DNA"/>
</dbReference>
<dbReference type="GO" id="GO:0140359">
    <property type="term" value="F:ABC-type transporter activity"/>
    <property type="evidence" value="ECO:0007669"/>
    <property type="project" value="InterPro"/>
</dbReference>
<name>A0A0M9ALH6_9EURY</name>
<feature type="transmembrane region" description="Helical" evidence="1">
    <location>
        <begin position="273"/>
        <end position="293"/>
    </location>
</feature>
<reference evidence="3" key="2">
    <citation type="submission" date="2019-12" db="EMBL/GenBank/DDBJ databases">
        <title>The whole-genome sequencing of Haloarcula japonica strain pws8.</title>
        <authorList>
            <person name="Verma D.K."/>
            <person name="Gopal K."/>
            <person name="Prasad E.S."/>
        </authorList>
    </citation>
    <scope>NUCLEOTIDE SEQUENCE</scope>
    <source>
        <strain evidence="3">Pws8</strain>
    </source>
</reference>
<dbReference type="PATRIC" id="fig|1705562.3.peg.2762"/>
<comment type="caution">
    <text evidence="2">The sequence shown here is derived from an EMBL/GenBank/DDBJ whole genome shotgun (WGS) entry which is preliminary data.</text>
</comment>
<evidence type="ECO:0000313" key="2">
    <source>
        <dbReference type="EMBL" id="KOX93928.1"/>
    </source>
</evidence>
<organism evidence="2 4">
    <name type="scientific">Haloarcula rubripromontorii</name>
    <dbReference type="NCBI Taxonomy" id="1705562"/>
    <lineage>
        <taxon>Archaea</taxon>
        <taxon>Methanobacteriati</taxon>
        <taxon>Methanobacteriota</taxon>
        <taxon>Stenosarchaea group</taxon>
        <taxon>Halobacteria</taxon>
        <taxon>Halobacteriales</taxon>
        <taxon>Haloarculaceae</taxon>
        <taxon>Haloarcula</taxon>
    </lineage>
</organism>